<reference evidence="2" key="1">
    <citation type="submission" date="2023-10" db="EMBL/GenBank/DDBJ databases">
        <authorList>
            <person name="Chen Y."/>
            <person name="Shah S."/>
            <person name="Dougan E. K."/>
            <person name="Thang M."/>
            <person name="Chan C."/>
        </authorList>
    </citation>
    <scope>NUCLEOTIDE SEQUENCE [LARGE SCALE GENOMIC DNA]</scope>
</reference>
<proteinExistence type="predicted"/>
<dbReference type="EMBL" id="CAUYUJ010007670">
    <property type="protein sequence ID" value="CAK0821623.1"/>
    <property type="molecule type" value="Genomic_DNA"/>
</dbReference>
<feature type="region of interest" description="Disordered" evidence="1">
    <location>
        <begin position="37"/>
        <end position="61"/>
    </location>
</feature>
<gene>
    <name evidence="2" type="ORF">PCOR1329_LOCUS22848</name>
</gene>
<evidence type="ECO:0000256" key="1">
    <source>
        <dbReference type="SAM" id="MobiDB-lite"/>
    </source>
</evidence>
<evidence type="ECO:0000313" key="3">
    <source>
        <dbReference type="Proteomes" id="UP001189429"/>
    </source>
</evidence>
<sequence length="192" mass="19572">MATGGCPPGRRPMRIVETELLGASAARRTARRRRQLALEAGLRRSAGSRGPAAPGSWQDREQAARPALQAAVAGVRVSGIRRYRRNAAWHAAGVPAAGFARATASALAEVVAGPRRGACARGGGGGQAAEGEQEQRARGPSGDGWGAPQEPSIKVVQGAELEAQLHAGRDDVEDAAAEAAGADPAQPAASHI</sequence>
<accession>A0ABN9RUQ6</accession>
<protein>
    <submittedName>
        <fullName evidence="2">Uncharacterized protein</fullName>
    </submittedName>
</protein>
<feature type="compositionally biased region" description="Low complexity" evidence="1">
    <location>
        <begin position="177"/>
        <end position="192"/>
    </location>
</feature>
<dbReference type="Proteomes" id="UP001189429">
    <property type="component" value="Unassembled WGS sequence"/>
</dbReference>
<evidence type="ECO:0000313" key="2">
    <source>
        <dbReference type="EMBL" id="CAK0821623.1"/>
    </source>
</evidence>
<keyword evidence="3" id="KW-1185">Reference proteome</keyword>
<comment type="caution">
    <text evidence="2">The sequence shown here is derived from an EMBL/GenBank/DDBJ whole genome shotgun (WGS) entry which is preliminary data.</text>
</comment>
<name>A0ABN9RUQ6_9DINO</name>
<feature type="region of interest" description="Disordered" evidence="1">
    <location>
        <begin position="117"/>
        <end position="192"/>
    </location>
</feature>
<organism evidence="2 3">
    <name type="scientific">Prorocentrum cordatum</name>
    <dbReference type="NCBI Taxonomy" id="2364126"/>
    <lineage>
        <taxon>Eukaryota</taxon>
        <taxon>Sar</taxon>
        <taxon>Alveolata</taxon>
        <taxon>Dinophyceae</taxon>
        <taxon>Prorocentrales</taxon>
        <taxon>Prorocentraceae</taxon>
        <taxon>Prorocentrum</taxon>
    </lineage>
</organism>